<dbReference type="EMBL" id="WNWR01000655">
    <property type="protein sequence ID" value="KAE9971918.1"/>
    <property type="molecule type" value="Genomic_DNA"/>
</dbReference>
<protein>
    <submittedName>
        <fullName evidence="2">Uncharacterized protein</fullName>
    </submittedName>
</protein>
<sequence>MQFQTSLLLPALLFAQSSLAYYCCFEITNNGGNNRISTLVDSGIIVDDKGNIDNWYPKPDCKIEITKKGTGCGNWAWRIADSRCKSLVPIFSLGVAEYSHCS</sequence>
<evidence type="ECO:0000256" key="1">
    <source>
        <dbReference type="SAM" id="SignalP"/>
    </source>
</evidence>
<accession>A0A8H3U7X6</accession>
<evidence type="ECO:0000313" key="4">
    <source>
        <dbReference type="Proteomes" id="UP000447873"/>
    </source>
</evidence>
<dbReference type="AlphaFoldDB" id="A0A8H3U7X6"/>
<proteinExistence type="predicted"/>
<keyword evidence="1" id="KW-0732">Signal</keyword>
<keyword evidence="5" id="KW-1185">Reference proteome</keyword>
<evidence type="ECO:0000313" key="5">
    <source>
        <dbReference type="Proteomes" id="UP000490939"/>
    </source>
</evidence>
<name>A0A8H3U7X6_VENIN</name>
<feature type="signal peptide" evidence="1">
    <location>
        <begin position="1"/>
        <end position="20"/>
    </location>
</feature>
<evidence type="ECO:0000313" key="2">
    <source>
        <dbReference type="EMBL" id="KAE9964671.1"/>
    </source>
</evidence>
<dbReference type="EMBL" id="WNWS01000666">
    <property type="protein sequence ID" value="KAE9964671.1"/>
    <property type="molecule type" value="Genomic_DNA"/>
</dbReference>
<comment type="caution">
    <text evidence="2">The sequence shown here is derived from an EMBL/GenBank/DDBJ whole genome shotgun (WGS) entry which is preliminary data.</text>
</comment>
<gene>
    <name evidence="3" type="ORF">EG327_009679</name>
    <name evidence="2" type="ORF">EG328_010279</name>
</gene>
<evidence type="ECO:0000313" key="3">
    <source>
        <dbReference type="EMBL" id="KAE9971918.1"/>
    </source>
</evidence>
<dbReference type="Proteomes" id="UP000447873">
    <property type="component" value="Unassembled WGS sequence"/>
</dbReference>
<reference evidence="2 4" key="1">
    <citation type="submission" date="2018-12" db="EMBL/GenBank/DDBJ databases">
        <title>Venturia inaequalis Genome Resource.</title>
        <authorList>
            <person name="Lichtner F.J."/>
        </authorList>
    </citation>
    <scope>NUCLEOTIDE SEQUENCE [LARGE SCALE GENOMIC DNA]</scope>
    <source>
        <strain evidence="2 4">120213</strain>
        <strain evidence="3 5">DMI_063113</strain>
    </source>
</reference>
<organism evidence="2 4">
    <name type="scientific">Venturia inaequalis</name>
    <name type="common">Apple scab fungus</name>
    <dbReference type="NCBI Taxonomy" id="5025"/>
    <lineage>
        <taxon>Eukaryota</taxon>
        <taxon>Fungi</taxon>
        <taxon>Dikarya</taxon>
        <taxon>Ascomycota</taxon>
        <taxon>Pezizomycotina</taxon>
        <taxon>Dothideomycetes</taxon>
        <taxon>Pleosporomycetidae</taxon>
        <taxon>Venturiales</taxon>
        <taxon>Venturiaceae</taxon>
        <taxon>Venturia</taxon>
    </lineage>
</organism>
<dbReference type="Proteomes" id="UP000490939">
    <property type="component" value="Unassembled WGS sequence"/>
</dbReference>
<feature type="chain" id="PRO_5044690519" evidence="1">
    <location>
        <begin position="21"/>
        <end position="102"/>
    </location>
</feature>